<evidence type="ECO:0000313" key="1">
    <source>
        <dbReference type="EMBL" id="VEN48724.1"/>
    </source>
</evidence>
<sequence>MGHEAPLVKKKVGDVERHMRYKRRRESTSAQEDVSLQLEEAGYFEEEHTGISTQTDLTMEELSLKFSQSSFASKKIEQLEKKIEVSPFGLLENQ</sequence>
<dbReference type="EMBL" id="CAACVG010008151">
    <property type="protein sequence ID" value="VEN48724.1"/>
    <property type="molecule type" value="Genomic_DNA"/>
</dbReference>
<evidence type="ECO:0000313" key="2">
    <source>
        <dbReference type="Proteomes" id="UP000410492"/>
    </source>
</evidence>
<gene>
    <name evidence="1" type="ORF">CALMAC_LOCUS10070</name>
</gene>
<reference evidence="1 2" key="1">
    <citation type="submission" date="2019-01" db="EMBL/GenBank/DDBJ databases">
        <authorList>
            <person name="Sayadi A."/>
        </authorList>
    </citation>
    <scope>NUCLEOTIDE SEQUENCE [LARGE SCALE GENOMIC DNA]</scope>
</reference>
<protein>
    <submittedName>
        <fullName evidence="1">Uncharacterized protein</fullName>
    </submittedName>
</protein>
<accession>A0A653CLD6</accession>
<dbReference type="OrthoDB" id="6780434at2759"/>
<proteinExistence type="predicted"/>
<name>A0A653CLD6_CALMS</name>
<feature type="non-terminal residue" evidence="1">
    <location>
        <position position="94"/>
    </location>
</feature>
<dbReference type="AlphaFoldDB" id="A0A653CLD6"/>
<keyword evidence="2" id="KW-1185">Reference proteome</keyword>
<dbReference type="Proteomes" id="UP000410492">
    <property type="component" value="Unassembled WGS sequence"/>
</dbReference>
<organism evidence="1 2">
    <name type="scientific">Callosobruchus maculatus</name>
    <name type="common">Southern cowpea weevil</name>
    <name type="synonym">Pulse bruchid</name>
    <dbReference type="NCBI Taxonomy" id="64391"/>
    <lineage>
        <taxon>Eukaryota</taxon>
        <taxon>Metazoa</taxon>
        <taxon>Ecdysozoa</taxon>
        <taxon>Arthropoda</taxon>
        <taxon>Hexapoda</taxon>
        <taxon>Insecta</taxon>
        <taxon>Pterygota</taxon>
        <taxon>Neoptera</taxon>
        <taxon>Endopterygota</taxon>
        <taxon>Coleoptera</taxon>
        <taxon>Polyphaga</taxon>
        <taxon>Cucujiformia</taxon>
        <taxon>Chrysomeloidea</taxon>
        <taxon>Chrysomelidae</taxon>
        <taxon>Bruchinae</taxon>
        <taxon>Bruchini</taxon>
        <taxon>Callosobruchus</taxon>
    </lineage>
</organism>